<comment type="catalytic activity">
    <reaction evidence="13">
        <text>NAD(+) + (ADP-D-ribosyl)n-acceptor = nicotinamide + (ADP-D-ribosyl)n+1-acceptor + H(+).</text>
        <dbReference type="EC" id="2.4.2.30"/>
    </reaction>
</comment>
<dbReference type="SMART" id="SM00773">
    <property type="entry name" value="WGR"/>
    <property type="match status" value="1"/>
</dbReference>
<evidence type="ECO:0000256" key="4">
    <source>
        <dbReference type="ARBA" id="ARBA00022695"/>
    </source>
</evidence>
<evidence type="ECO:0000256" key="12">
    <source>
        <dbReference type="ARBA" id="ARBA00024347"/>
    </source>
</evidence>
<dbReference type="InterPro" id="IPR036957">
    <property type="entry name" value="Znf_PARP_sf"/>
</dbReference>
<comment type="subcellular location">
    <subcellularLocation>
        <location evidence="1">Nucleus</location>
    </subcellularLocation>
</comment>
<dbReference type="Proteomes" id="UP000005239">
    <property type="component" value="Unassembled WGS sequence"/>
</dbReference>
<dbReference type="InterPro" id="IPR038650">
    <property type="entry name" value="PADR1_C_dom_sf"/>
</dbReference>
<evidence type="ECO:0000256" key="2">
    <source>
        <dbReference type="ARBA" id="ARBA00022676"/>
    </source>
</evidence>
<dbReference type="PROSITE" id="PS51059">
    <property type="entry name" value="PARP_CATALYTIC"/>
    <property type="match status" value="1"/>
</dbReference>
<dbReference type="Pfam" id="PF00645">
    <property type="entry name" value="zf-PARP"/>
    <property type="match status" value="1"/>
</dbReference>
<proteinExistence type="inferred from homology"/>
<dbReference type="SUPFAM" id="SSF56399">
    <property type="entry name" value="ADP-ribosylation"/>
    <property type="match status" value="1"/>
</dbReference>
<evidence type="ECO:0000256" key="11">
    <source>
        <dbReference type="ARBA" id="ARBA00023242"/>
    </source>
</evidence>
<dbReference type="InterPro" id="IPR036616">
    <property type="entry name" value="Poly(ADP-ribose)pol_reg_dom_sf"/>
</dbReference>
<evidence type="ECO:0000256" key="13">
    <source>
        <dbReference type="ARBA" id="ARBA00033987"/>
    </source>
</evidence>
<keyword evidence="6" id="KW-0013">ADP-ribosylation</keyword>
<evidence type="ECO:0000313" key="15">
    <source>
        <dbReference type="Proteomes" id="UP000005239"/>
    </source>
</evidence>
<evidence type="ECO:0000256" key="5">
    <source>
        <dbReference type="ARBA" id="ARBA00022723"/>
    </source>
</evidence>
<dbReference type="GO" id="GO:0003950">
    <property type="term" value="F:NAD+ poly-ADP-ribosyltransferase activity"/>
    <property type="evidence" value="ECO:0000318"/>
    <property type="project" value="GO_Central"/>
</dbReference>
<dbReference type="Pfam" id="PF08063">
    <property type="entry name" value="Zn_ribbon_PADR1"/>
    <property type="match status" value="1"/>
</dbReference>
<dbReference type="SUPFAM" id="SSF142921">
    <property type="entry name" value="WGR domain-like"/>
    <property type="match status" value="1"/>
</dbReference>
<sequence length="1417" mass="158277">MIAVNPLRGRMSLRGCRVVAAALLFACVGLVAASRGDSSAPYQECTATCRREHACPLSFADPGWSRGRCFQCKYDCMWSTVAAFTSAGEPIPQFHGKWPFYSTLWAQEPASTIFSLLNLAAVNEMRKRVQRLGEGNEERAAYSVMRRVWIGYTAVGIVTWLCSAWFHAADHFWSERADYFSAFACVLYANYAAMMFAAPALRRGWRAVGISTACLALYLRHVSNMSAHFDYGWNMTLCIGCSLGTLLTYFVYLFRRWRQFGSLAALRRSDRMLLLVLAWTTAAVSLELHDFVPFHYTLDAHALFHAATVPLPLFTAKFLELHAQESGFEYAKIEKKLLSIINNDMNITFRIMSYLIDEKYEKDCNAKCTKCKKTIPVGDVILGLRESNAAGQHTDRWYHVNCFFVAMQAKGVGVTESAIRGMSWLKWDDQESIRDQIDAFNGQTIERMALDQCKVEHAASHKGKCGKCKNNIKKDEAKYLCKKAFHHLPCLMKLDIKFTGDPADVGGYDKLLQPEKDALKKAIDEQRYGKIKTEATQGSASDCLMGGDEGADGAADAPVVAIVAMARRMARNKKDSTTIYLNALDTETALERSAPATLTASTKTAWGDDYDGEIQLLDVVKSGRPPVVTLGGGGAEGDDEKGEKKMEQKKMWDEVEVMEDDEPPKPKKSSLNRLFDRFQQEKRESLSSVLDLIPKKPRLSAEMSKDQLNDQLKKQTDALWTLREKFDALHEDEIVDLMKRNGMYVPEGKEMRLNSICDAALFGVPGQCPKCPDGRFIFNSDLNTYVCMGNMTEWTKCTHTEKNPKYRTPFGFPRDLPSALAKKLEPVDDTELMNTMSRRYYPIANGAPLTKGLPSVAAISAEEAAGGSKKQAVAAPATGGKQVIKRGTVVDGECIYAPVAHVYRDDDGTLFTCSLTQTDLASNMNSYYKMQLLEHDTDSDLFYVFKSWGRVGTELGGLRTEVHSRQGALDRAKADFLGEFMDKTGNDWTDKKYFRKRPGKYAMVDIDYSEIEKSRDDEVKAGSITKLDKPVQSLVTRFFDKSVLMATLQSFDLDMDQMPLGKLSKQQLGLANRVLKELQALLSQPNNAARVVDATNRFYTLLPHNFGLGAPEMINTKAIIEKKAKLIENLTDIAIAVDLMQDKNDNGTKTMDPIDVNYLKLKSKITLLPRSHPDFAMIEKYAKNSHGSTHDTKIAITDVFCVARDGEGERFNAALGNRMLLWHGSRLSNFVGILSQGLRIAPPEAPATGYMFGKGIYFADMISKSANYCHPQLSQDDAFLLLCDVALGQIQEETNATGNNPLKNGCNAVKGMGYQFPDPSNVHVHDEGFVVPYGKATRGLHKICLDYNEFIVYDMSQVRIRYLFPIDLQCRDSSRDQSNTTIDIRQKILLEGKGFGVLEKLENSFILSSCVFNAHAK</sequence>
<dbReference type="Gene3D" id="3.90.228.10">
    <property type="match status" value="1"/>
</dbReference>
<reference evidence="14" key="2">
    <citation type="submission" date="2022-06" db="UniProtKB">
        <authorList>
            <consortium name="EnsemblMetazoa"/>
        </authorList>
    </citation>
    <scope>IDENTIFICATION</scope>
    <source>
        <strain evidence="14">PS312</strain>
    </source>
</reference>
<evidence type="ECO:0000256" key="6">
    <source>
        <dbReference type="ARBA" id="ARBA00022765"/>
    </source>
</evidence>
<dbReference type="FunFam" id="3.90.228.10:FF:000017">
    <property type="entry name" value="Poly [ADP-ribose] polymerase"/>
    <property type="match status" value="1"/>
</dbReference>
<dbReference type="Pfam" id="PF04080">
    <property type="entry name" value="Per1"/>
    <property type="match status" value="1"/>
</dbReference>
<keyword evidence="8" id="KW-0862">Zinc</keyword>
<dbReference type="GO" id="GO:0016020">
    <property type="term" value="C:membrane"/>
    <property type="evidence" value="ECO:0007669"/>
    <property type="project" value="GOC"/>
</dbReference>
<dbReference type="InterPro" id="IPR008893">
    <property type="entry name" value="WGR_domain"/>
</dbReference>
<dbReference type="PANTHER" id="PTHR10459">
    <property type="entry name" value="DNA LIGASE"/>
    <property type="match status" value="1"/>
</dbReference>
<keyword evidence="2" id="KW-0328">Glycosyltransferase</keyword>
<dbReference type="InterPro" id="IPR036930">
    <property type="entry name" value="WGR_dom_sf"/>
</dbReference>
<dbReference type="SMART" id="SM01335">
    <property type="entry name" value="PADR1"/>
    <property type="match status" value="1"/>
</dbReference>
<evidence type="ECO:0000256" key="3">
    <source>
        <dbReference type="ARBA" id="ARBA00022679"/>
    </source>
</evidence>
<dbReference type="Pfam" id="PF02877">
    <property type="entry name" value="PARP_reg"/>
    <property type="match status" value="1"/>
</dbReference>
<dbReference type="GO" id="GO:0003677">
    <property type="term" value="F:DNA binding"/>
    <property type="evidence" value="ECO:0007669"/>
    <property type="project" value="UniProtKB-KW"/>
</dbReference>
<dbReference type="PROSITE" id="PS51977">
    <property type="entry name" value="WGR"/>
    <property type="match status" value="1"/>
</dbReference>
<keyword evidence="3" id="KW-0808">Transferase</keyword>
<protein>
    <submittedName>
        <fullName evidence="14">Poly [ADP-ribose] polymerase</fullName>
    </submittedName>
</protein>
<dbReference type="EnsemblMetazoa" id="PPA12380.1">
    <property type="protein sequence ID" value="PPA12380.1"/>
    <property type="gene ID" value="WBGene00101934"/>
</dbReference>
<evidence type="ECO:0000313" key="14">
    <source>
        <dbReference type="EnsemblMetazoa" id="PPA12380.1"/>
    </source>
</evidence>
<dbReference type="Pfam" id="PF05406">
    <property type="entry name" value="WGR"/>
    <property type="match status" value="1"/>
</dbReference>
<dbReference type="Gene3D" id="2.20.25.630">
    <property type="match status" value="1"/>
</dbReference>
<keyword evidence="15" id="KW-1185">Reference proteome</keyword>
<dbReference type="GO" id="GO:0006506">
    <property type="term" value="P:GPI anchor biosynthetic process"/>
    <property type="evidence" value="ECO:0007669"/>
    <property type="project" value="InterPro"/>
</dbReference>
<accession>A0A8R1YAJ8</accession>
<dbReference type="GO" id="GO:0016779">
    <property type="term" value="F:nucleotidyltransferase activity"/>
    <property type="evidence" value="ECO:0007669"/>
    <property type="project" value="UniProtKB-KW"/>
</dbReference>
<dbReference type="Gene3D" id="3.30.1740.10">
    <property type="entry name" value="Zinc finger, PARP-type"/>
    <property type="match status" value="2"/>
</dbReference>
<dbReference type="InterPro" id="IPR004102">
    <property type="entry name" value="Poly(ADP-ribose)pol_reg_dom"/>
</dbReference>
<dbReference type="InterPro" id="IPR012982">
    <property type="entry name" value="PARP1-like_PADR1_Zn_ribbon"/>
</dbReference>
<dbReference type="PROSITE" id="PS50064">
    <property type="entry name" value="ZF_PARP_2"/>
    <property type="match status" value="2"/>
</dbReference>
<dbReference type="FunFam" id="1.20.142.10:FF:000009">
    <property type="entry name" value="Poly [ADP-ribose] polymerase"/>
    <property type="match status" value="1"/>
</dbReference>
<evidence type="ECO:0000256" key="7">
    <source>
        <dbReference type="ARBA" id="ARBA00022771"/>
    </source>
</evidence>
<dbReference type="InterPro" id="IPR001510">
    <property type="entry name" value="Znf_PARP"/>
</dbReference>
<dbReference type="PROSITE" id="PS51060">
    <property type="entry name" value="PARP_ALPHA_HD"/>
    <property type="match status" value="1"/>
</dbReference>
<dbReference type="CDD" id="cd08001">
    <property type="entry name" value="WGR_PARP1_like"/>
    <property type="match status" value="1"/>
</dbReference>
<dbReference type="Pfam" id="PF00644">
    <property type="entry name" value="PARP"/>
    <property type="match status" value="1"/>
</dbReference>
<keyword evidence="7" id="KW-0863">Zinc-finger</keyword>
<dbReference type="SMART" id="SM01336">
    <property type="entry name" value="zf-PARP"/>
    <property type="match status" value="2"/>
</dbReference>
<evidence type="ECO:0000256" key="9">
    <source>
        <dbReference type="ARBA" id="ARBA00023027"/>
    </source>
</evidence>
<dbReference type="Pfam" id="PF21728">
    <property type="entry name" value="PADR1_N"/>
    <property type="match status" value="1"/>
</dbReference>
<keyword evidence="5" id="KW-0479">Metal-binding</keyword>
<organism evidence="14 15">
    <name type="scientific">Pristionchus pacificus</name>
    <name type="common">Parasitic nematode worm</name>
    <dbReference type="NCBI Taxonomy" id="54126"/>
    <lineage>
        <taxon>Eukaryota</taxon>
        <taxon>Metazoa</taxon>
        <taxon>Ecdysozoa</taxon>
        <taxon>Nematoda</taxon>
        <taxon>Chromadorea</taxon>
        <taxon>Rhabditida</taxon>
        <taxon>Rhabditina</taxon>
        <taxon>Diplogasteromorpha</taxon>
        <taxon>Diplogasteroidea</taxon>
        <taxon>Neodiplogasteridae</taxon>
        <taxon>Pristionchus</taxon>
    </lineage>
</organism>
<gene>
    <name evidence="14" type="primary">WBGene00101934</name>
</gene>
<dbReference type="SUPFAM" id="SSF47587">
    <property type="entry name" value="Domain of poly(ADP-ribose) polymerase"/>
    <property type="match status" value="1"/>
</dbReference>
<evidence type="ECO:0000256" key="8">
    <source>
        <dbReference type="ARBA" id="ARBA00022833"/>
    </source>
</evidence>
<dbReference type="SUPFAM" id="SSF57716">
    <property type="entry name" value="Glucocorticoid receptor-like (DNA-binding domain)"/>
    <property type="match status" value="2"/>
</dbReference>
<dbReference type="GO" id="GO:0006302">
    <property type="term" value="P:double-strand break repair"/>
    <property type="evidence" value="ECO:0000318"/>
    <property type="project" value="GO_Central"/>
</dbReference>
<name>A0A2A6C792_PRIPA</name>
<reference evidence="15" key="1">
    <citation type="journal article" date="2008" name="Nat. Genet.">
        <title>The Pristionchus pacificus genome provides a unique perspective on nematode lifestyle and parasitism.</title>
        <authorList>
            <person name="Dieterich C."/>
            <person name="Clifton S.W."/>
            <person name="Schuster L.N."/>
            <person name="Chinwalla A."/>
            <person name="Delehaunty K."/>
            <person name="Dinkelacker I."/>
            <person name="Fulton L."/>
            <person name="Fulton R."/>
            <person name="Godfrey J."/>
            <person name="Minx P."/>
            <person name="Mitreva M."/>
            <person name="Roeseler W."/>
            <person name="Tian H."/>
            <person name="Witte H."/>
            <person name="Yang S.P."/>
            <person name="Wilson R.K."/>
            <person name="Sommer R.J."/>
        </authorList>
    </citation>
    <scope>NUCLEOTIDE SEQUENCE [LARGE SCALE GENOMIC DNA]</scope>
    <source>
        <strain evidence="15">PS312</strain>
    </source>
</reference>
<keyword evidence="4" id="KW-0548">Nucleotidyltransferase</keyword>
<evidence type="ECO:0000256" key="10">
    <source>
        <dbReference type="ARBA" id="ARBA00023125"/>
    </source>
</evidence>
<dbReference type="Gene3D" id="1.10.20.130">
    <property type="match status" value="1"/>
</dbReference>
<dbReference type="CDD" id="cd01437">
    <property type="entry name" value="parp_like"/>
    <property type="match status" value="1"/>
</dbReference>
<comment type="similarity">
    <text evidence="12">Belongs to the ARTD/PARP family.</text>
</comment>
<dbReference type="Gene3D" id="1.20.142.10">
    <property type="entry name" value="Poly(ADP-ribose) polymerase, regulatory domain"/>
    <property type="match status" value="1"/>
</dbReference>
<dbReference type="GO" id="GO:0005730">
    <property type="term" value="C:nucleolus"/>
    <property type="evidence" value="ECO:0000318"/>
    <property type="project" value="GO_Central"/>
</dbReference>
<keyword evidence="9" id="KW-0520">NAD</keyword>
<dbReference type="InterPro" id="IPR012317">
    <property type="entry name" value="Poly(ADP-ribose)pol_cat_dom"/>
</dbReference>
<accession>A0A2A6C792</accession>
<keyword evidence="11" id="KW-0539">Nucleus</keyword>
<dbReference type="InterPro" id="IPR049296">
    <property type="entry name" value="PARP1-like_PADR1_N"/>
</dbReference>
<dbReference type="PANTHER" id="PTHR10459:SF60">
    <property type="entry name" value="POLY [ADP-RIBOSE] POLYMERASE 2"/>
    <property type="match status" value="1"/>
</dbReference>
<keyword evidence="10" id="KW-0238">DNA-binding</keyword>
<dbReference type="GO" id="GO:0008270">
    <property type="term" value="F:zinc ion binding"/>
    <property type="evidence" value="ECO:0007669"/>
    <property type="project" value="UniProtKB-KW"/>
</dbReference>
<dbReference type="InterPro" id="IPR050800">
    <property type="entry name" value="ARTD/PARP"/>
</dbReference>
<dbReference type="PROSITE" id="PS52007">
    <property type="entry name" value="PADR1"/>
    <property type="match status" value="1"/>
</dbReference>
<evidence type="ECO:0000256" key="1">
    <source>
        <dbReference type="ARBA" id="ARBA00004123"/>
    </source>
</evidence>
<dbReference type="InterPro" id="IPR007217">
    <property type="entry name" value="Per1-like"/>
</dbReference>